<dbReference type="Proteomes" id="UP000192596">
    <property type="component" value="Unassembled WGS sequence"/>
</dbReference>
<dbReference type="EMBL" id="NAJO01000017">
    <property type="protein sequence ID" value="OQO06274.1"/>
    <property type="molecule type" value="Genomic_DNA"/>
</dbReference>
<name>A0A1V8T4Q0_9PEZI</name>
<feature type="compositionally biased region" description="Basic residues" evidence="1">
    <location>
        <begin position="70"/>
        <end position="88"/>
    </location>
</feature>
<feature type="region of interest" description="Disordered" evidence="1">
    <location>
        <begin position="34"/>
        <end position="95"/>
    </location>
</feature>
<dbReference type="OrthoDB" id="3927958at2759"/>
<proteinExistence type="predicted"/>
<evidence type="ECO:0000313" key="3">
    <source>
        <dbReference type="Proteomes" id="UP000192596"/>
    </source>
</evidence>
<protein>
    <submittedName>
        <fullName evidence="2">Uncharacterized protein</fullName>
    </submittedName>
</protein>
<reference evidence="3" key="1">
    <citation type="submission" date="2017-03" db="EMBL/GenBank/DDBJ databases">
        <title>Genomes of endolithic fungi from Antarctica.</title>
        <authorList>
            <person name="Coleine C."/>
            <person name="Masonjones S."/>
            <person name="Stajich J.E."/>
        </authorList>
    </citation>
    <scope>NUCLEOTIDE SEQUENCE [LARGE SCALE GENOMIC DNA]</scope>
    <source>
        <strain evidence="3">CCFEE 5527</strain>
    </source>
</reference>
<organism evidence="2 3">
    <name type="scientific">Cryoendolithus antarcticus</name>
    <dbReference type="NCBI Taxonomy" id="1507870"/>
    <lineage>
        <taxon>Eukaryota</taxon>
        <taxon>Fungi</taxon>
        <taxon>Dikarya</taxon>
        <taxon>Ascomycota</taxon>
        <taxon>Pezizomycotina</taxon>
        <taxon>Dothideomycetes</taxon>
        <taxon>Dothideomycetidae</taxon>
        <taxon>Cladosporiales</taxon>
        <taxon>Cladosporiaceae</taxon>
        <taxon>Cryoendolithus</taxon>
    </lineage>
</organism>
<sequence>MPAPACARRRTQLMAGLEQQQTVKYDEWKWKVSYGMPSHGKDYWGRKADEREEEAKSMREKEKGEQSRGGGRKSGRFSLKRMSSRKSAKTVASGR</sequence>
<evidence type="ECO:0000256" key="1">
    <source>
        <dbReference type="SAM" id="MobiDB-lite"/>
    </source>
</evidence>
<keyword evidence="3" id="KW-1185">Reference proteome</keyword>
<comment type="caution">
    <text evidence="2">The sequence shown here is derived from an EMBL/GenBank/DDBJ whole genome shotgun (WGS) entry which is preliminary data.</text>
</comment>
<gene>
    <name evidence="2" type="ORF">B0A48_08862</name>
</gene>
<dbReference type="InParanoid" id="A0A1V8T4Q0"/>
<evidence type="ECO:0000313" key="2">
    <source>
        <dbReference type="EMBL" id="OQO06274.1"/>
    </source>
</evidence>
<dbReference type="AlphaFoldDB" id="A0A1V8T4Q0"/>
<feature type="compositionally biased region" description="Basic and acidic residues" evidence="1">
    <location>
        <begin position="39"/>
        <end position="66"/>
    </location>
</feature>
<accession>A0A1V8T4Q0</accession>